<dbReference type="PANTHER" id="PTHR42867:SF1">
    <property type="entry name" value="MEMBRANE PROTEIN-RELATED"/>
    <property type="match status" value="1"/>
</dbReference>
<dbReference type="PANTHER" id="PTHR42867">
    <property type="entry name" value="MEMBRANE PROTEIN-RELATED"/>
    <property type="match status" value="1"/>
</dbReference>
<keyword evidence="1" id="KW-0812">Transmembrane</keyword>
<feature type="transmembrane region" description="Helical" evidence="1">
    <location>
        <begin position="218"/>
        <end position="240"/>
    </location>
</feature>
<gene>
    <name evidence="2" type="ORF">ENK44_12130</name>
</gene>
<proteinExistence type="predicted"/>
<feature type="transmembrane region" description="Helical" evidence="1">
    <location>
        <begin position="149"/>
        <end position="169"/>
    </location>
</feature>
<feature type="transmembrane region" description="Helical" evidence="1">
    <location>
        <begin position="112"/>
        <end position="137"/>
    </location>
</feature>
<organism evidence="2">
    <name type="scientific">Caldithrix abyssi</name>
    <dbReference type="NCBI Taxonomy" id="187145"/>
    <lineage>
        <taxon>Bacteria</taxon>
        <taxon>Pseudomonadati</taxon>
        <taxon>Calditrichota</taxon>
        <taxon>Calditrichia</taxon>
        <taxon>Calditrichales</taxon>
        <taxon>Calditrichaceae</taxon>
        <taxon>Caldithrix</taxon>
    </lineage>
</organism>
<keyword evidence="1" id="KW-1133">Transmembrane helix</keyword>
<sequence>MPNNSEEKIMPVGGQAVIEGVMMRSPKRIATAVRRANGNIEVKVQEFESLISRKKFLDIPVLRGAITLIEVMILGIKTLQWSADKAIEDEEQKEIAEGKKVKKKKKKEGMSTTSAVFSIGLALIIGIGVFFALPLYVTTNVFDIEKQAFAFNLVAGLIRIVLFLAYIWGISFMKDVKRLFQYHGAEHKAVFAFEDRVRLSPENVQKYSTFHPRCGTSFLVIVMLVSLIFFALVDTVVMLTYGEISLFIRLATHLPLIPLVGGLSYEALKLSAKNIENPLVRALIMPGLGLQRITTSQPDDQQVEVAIAALQAALGEEYSSELVDEPQIDSLVIPETA</sequence>
<keyword evidence="1" id="KW-0472">Membrane</keyword>
<dbReference type="EMBL" id="DRQG01000112">
    <property type="protein sequence ID" value="HGY56448.1"/>
    <property type="molecule type" value="Genomic_DNA"/>
</dbReference>
<evidence type="ECO:0000256" key="1">
    <source>
        <dbReference type="SAM" id="Phobius"/>
    </source>
</evidence>
<reference evidence="2" key="1">
    <citation type="journal article" date="2020" name="mSystems">
        <title>Genome- and Community-Level Interaction Insights into Carbon Utilization and Element Cycling Functions of Hydrothermarchaeota in Hydrothermal Sediment.</title>
        <authorList>
            <person name="Zhou Z."/>
            <person name="Liu Y."/>
            <person name="Xu W."/>
            <person name="Pan J."/>
            <person name="Luo Z.H."/>
            <person name="Li M."/>
        </authorList>
    </citation>
    <scope>NUCLEOTIDE SEQUENCE [LARGE SCALE GENOMIC DNA]</scope>
    <source>
        <strain evidence="2">HyVt-577</strain>
    </source>
</reference>
<dbReference type="InterPro" id="IPR010787">
    <property type="entry name" value="DUF1385"/>
</dbReference>
<dbReference type="Pfam" id="PF07136">
    <property type="entry name" value="DUF1385"/>
    <property type="match status" value="1"/>
</dbReference>
<protein>
    <submittedName>
        <fullName evidence="2">DUF1385 domain-containing protein</fullName>
    </submittedName>
</protein>
<evidence type="ECO:0000313" key="2">
    <source>
        <dbReference type="EMBL" id="HGY56448.1"/>
    </source>
</evidence>
<comment type="caution">
    <text evidence="2">The sequence shown here is derived from an EMBL/GenBank/DDBJ whole genome shotgun (WGS) entry which is preliminary data.</text>
</comment>
<accession>A0A7V4WW17</accession>
<dbReference type="Proteomes" id="UP000885779">
    <property type="component" value="Unassembled WGS sequence"/>
</dbReference>
<dbReference type="AlphaFoldDB" id="A0A7V4WW17"/>
<name>A0A7V4WW17_CALAY</name>